<accession>A0AAE0P1G9</accession>
<evidence type="ECO:0000313" key="2">
    <source>
        <dbReference type="Proteomes" id="UP001285441"/>
    </source>
</evidence>
<dbReference type="Proteomes" id="UP001285441">
    <property type="component" value="Unassembled WGS sequence"/>
</dbReference>
<dbReference type="EMBL" id="JAULSW010000002">
    <property type="protein sequence ID" value="KAK3391290.1"/>
    <property type="molecule type" value="Genomic_DNA"/>
</dbReference>
<name>A0AAE0P1G9_9PEZI</name>
<organism evidence="1 2">
    <name type="scientific">Podospora didyma</name>
    <dbReference type="NCBI Taxonomy" id="330526"/>
    <lineage>
        <taxon>Eukaryota</taxon>
        <taxon>Fungi</taxon>
        <taxon>Dikarya</taxon>
        <taxon>Ascomycota</taxon>
        <taxon>Pezizomycotina</taxon>
        <taxon>Sordariomycetes</taxon>
        <taxon>Sordariomycetidae</taxon>
        <taxon>Sordariales</taxon>
        <taxon>Podosporaceae</taxon>
        <taxon>Podospora</taxon>
    </lineage>
</organism>
<evidence type="ECO:0000313" key="1">
    <source>
        <dbReference type="EMBL" id="KAK3391290.1"/>
    </source>
</evidence>
<protein>
    <submittedName>
        <fullName evidence="1">Uncharacterized protein</fullName>
    </submittedName>
</protein>
<sequence length="103" mass="11757">WACYRKLYKLQFGGSDYVTVAEWSSQEETALLMIQQLTGPSARNQTMFVQSIDHRRFLRPREVISSSTAYHVAFEFMPLSLAEMAGNHLINELRLASIMGQVS</sequence>
<comment type="caution">
    <text evidence="1">The sequence shown here is derived from an EMBL/GenBank/DDBJ whole genome shotgun (WGS) entry which is preliminary data.</text>
</comment>
<gene>
    <name evidence="1" type="ORF">B0H63DRAFT_364546</name>
</gene>
<reference evidence="1" key="2">
    <citation type="submission" date="2023-06" db="EMBL/GenBank/DDBJ databases">
        <authorList>
            <consortium name="Lawrence Berkeley National Laboratory"/>
            <person name="Haridas S."/>
            <person name="Hensen N."/>
            <person name="Bonometti L."/>
            <person name="Westerberg I."/>
            <person name="Brannstrom I.O."/>
            <person name="Guillou S."/>
            <person name="Cros-Aarteil S."/>
            <person name="Calhoun S."/>
            <person name="Kuo A."/>
            <person name="Mondo S."/>
            <person name="Pangilinan J."/>
            <person name="Riley R."/>
            <person name="LaButti K."/>
            <person name="Andreopoulos B."/>
            <person name="Lipzen A."/>
            <person name="Chen C."/>
            <person name="Yanf M."/>
            <person name="Daum C."/>
            <person name="Ng V."/>
            <person name="Clum A."/>
            <person name="Steindorff A."/>
            <person name="Ohm R."/>
            <person name="Martin F."/>
            <person name="Silar P."/>
            <person name="Natvig D."/>
            <person name="Lalanne C."/>
            <person name="Gautier V."/>
            <person name="Ament-velasquez S.L."/>
            <person name="Kruys A."/>
            <person name="Hutchinson M.I."/>
            <person name="Powell A.J."/>
            <person name="Barry K."/>
            <person name="Miller A.N."/>
            <person name="Grigoriev I.V."/>
            <person name="Debuchy R."/>
            <person name="Gladieux P."/>
            <person name="Thoren M.H."/>
            <person name="Johannesson H."/>
        </authorList>
    </citation>
    <scope>NUCLEOTIDE SEQUENCE</scope>
    <source>
        <strain evidence="1">CBS 232.78</strain>
    </source>
</reference>
<proteinExistence type="predicted"/>
<reference evidence="1" key="1">
    <citation type="journal article" date="2023" name="Mol. Phylogenet. Evol.">
        <title>Genome-scale phylogeny and comparative genomics of the fungal order Sordariales.</title>
        <authorList>
            <person name="Hensen N."/>
            <person name="Bonometti L."/>
            <person name="Westerberg I."/>
            <person name="Brannstrom I.O."/>
            <person name="Guillou S."/>
            <person name="Cros-Aarteil S."/>
            <person name="Calhoun S."/>
            <person name="Haridas S."/>
            <person name="Kuo A."/>
            <person name="Mondo S."/>
            <person name="Pangilinan J."/>
            <person name="Riley R."/>
            <person name="LaButti K."/>
            <person name="Andreopoulos B."/>
            <person name="Lipzen A."/>
            <person name="Chen C."/>
            <person name="Yan M."/>
            <person name="Daum C."/>
            <person name="Ng V."/>
            <person name="Clum A."/>
            <person name="Steindorff A."/>
            <person name="Ohm R.A."/>
            <person name="Martin F."/>
            <person name="Silar P."/>
            <person name="Natvig D.O."/>
            <person name="Lalanne C."/>
            <person name="Gautier V."/>
            <person name="Ament-Velasquez S.L."/>
            <person name="Kruys A."/>
            <person name="Hutchinson M.I."/>
            <person name="Powell A.J."/>
            <person name="Barry K."/>
            <person name="Miller A.N."/>
            <person name="Grigoriev I.V."/>
            <person name="Debuchy R."/>
            <person name="Gladieux P."/>
            <person name="Hiltunen Thoren M."/>
            <person name="Johannesson H."/>
        </authorList>
    </citation>
    <scope>NUCLEOTIDE SEQUENCE</scope>
    <source>
        <strain evidence="1">CBS 232.78</strain>
    </source>
</reference>
<feature type="non-terminal residue" evidence="1">
    <location>
        <position position="103"/>
    </location>
</feature>
<feature type="non-terminal residue" evidence="1">
    <location>
        <position position="1"/>
    </location>
</feature>
<keyword evidence="2" id="KW-1185">Reference proteome</keyword>
<dbReference type="AlphaFoldDB" id="A0AAE0P1G9"/>